<keyword evidence="6" id="KW-0472">Membrane</keyword>
<dbReference type="NCBIfam" id="TIGR03920">
    <property type="entry name" value="T7SS_EccD"/>
    <property type="match status" value="1"/>
</dbReference>
<keyword evidence="9" id="KW-1185">Reference proteome</keyword>
<dbReference type="FunFam" id="3.10.20.90:FF:000206">
    <property type="entry name" value="Type VII secretion integral membrane protein EccD"/>
    <property type="match status" value="1"/>
</dbReference>
<dbReference type="AlphaFoldDB" id="A0A1Z4EII5"/>
<evidence type="ECO:0000256" key="5">
    <source>
        <dbReference type="ARBA" id="ARBA00022989"/>
    </source>
</evidence>
<reference evidence="9" key="1">
    <citation type="submission" date="2017-06" db="EMBL/GenBank/DDBJ databases">
        <title>Complete Genome Sequence of Mycobacterium shigaense.</title>
        <authorList>
            <person name="Fukano H."/>
            <person name="Yoshida M."/>
            <person name="Kazumi Y."/>
            <person name="Ogura Y."/>
            <person name="Mitarai S."/>
            <person name="Hayashi T."/>
            <person name="Hoshino Y."/>
        </authorList>
    </citation>
    <scope>NUCLEOTIDE SEQUENCE [LARGE SCALE GENOMIC DNA]</scope>
    <source>
        <strain evidence="9">UN-152</strain>
    </source>
</reference>
<organism evidence="8 9">
    <name type="scientific">Mycobacterium shigaense</name>
    <dbReference type="NCBI Taxonomy" id="722731"/>
    <lineage>
        <taxon>Bacteria</taxon>
        <taxon>Bacillati</taxon>
        <taxon>Actinomycetota</taxon>
        <taxon>Actinomycetes</taxon>
        <taxon>Mycobacteriales</taxon>
        <taxon>Mycobacteriaceae</taxon>
        <taxon>Mycobacterium</taxon>
        <taxon>Mycobacterium simiae complex</taxon>
    </lineage>
</organism>
<dbReference type="PIRSF" id="PIRSF017804">
    <property type="entry name" value="Secretion_EccD1"/>
    <property type="match status" value="1"/>
</dbReference>
<dbReference type="InterPro" id="IPR006707">
    <property type="entry name" value="T7SS_EccD"/>
</dbReference>
<evidence type="ECO:0000256" key="1">
    <source>
        <dbReference type="ARBA" id="ARBA00004651"/>
    </source>
</evidence>
<dbReference type="InterPro" id="IPR024962">
    <property type="entry name" value="YukD-like"/>
</dbReference>
<feature type="domain" description="EccD-like transmembrane" evidence="7">
    <location>
        <begin position="146"/>
        <end position="501"/>
    </location>
</feature>
<dbReference type="KEGG" id="mshg:MSG_02566"/>
<comment type="similarity">
    <text evidence="2">Belongs to the EccD/Snm4 family.</text>
</comment>
<dbReference type="RefSeq" id="WP_096440064.1">
    <property type="nucleotide sequence ID" value="NZ_AP018164.1"/>
</dbReference>
<keyword evidence="4" id="KW-0812">Transmembrane</keyword>
<evidence type="ECO:0000313" key="9">
    <source>
        <dbReference type="Proteomes" id="UP000217736"/>
    </source>
</evidence>
<dbReference type="Pfam" id="PF19053">
    <property type="entry name" value="EccD"/>
    <property type="match status" value="1"/>
</dbReference>
<evidence type="ECO:0000313" key="8">
    <source>
        <dbReference type="EMBL" id="BAX92710.1"/>
    </source>
</evidence>
<keyword evidence="5" id="KW-1133">Transmembrane helix</keyword>
<evidence type="ECO:0000256" key="6">
    <source>
        <dbReference type="ARBA" id="ARBA00023136"/>
    </source>
</evidence>
<evidence type="ECO:0000256" key="3">
    <source>
        <dbReference type="ARBA" id="ARBA00022475"/>
    </source>
</evidence>
<dbReference type="InterPro" id="IPR044049">
    <property type="entry name" value="EccD_transm"/>
</dbReference>
<keyword evidence="3" id="KW-1003">Cell membrane</keyword>
<gene>
    <name evidence="8" type="primary">eccD5</name>
    <name evidence="8" type="ORF">MSG_02566</name>
</gene>
<dbReference type="OrthoDB" id="4711249at2"/>
<evidence type="ECO:0000256" key="4">
    <source>
        <dbReference type="ARBA" id="ARBA00022692"/>
    </source>
</evidence>
<name>A0A1Z4EII5_9MYCO</name>
<dbReference type="EMBL" id="AP018164">
    <property type="protein sequence ID" value="BAX92710.1"/>
    <property type="molecule type" value="Genomic_DNA"/>
</dbReference>
<sequence length="503" mass="53275">MTAVADALQADIEGISQPRAVVVGIMAGEGVQIGVLLDANAPVSVMTEPLLKVVNSRLRELGETPLEATGRGRWALCLVDGTPLRATQSLTEQDIYDGDRLWIRFLVDTEKRSQVVEHISTAVSQSLSKRFAAINPVVALQVGAAMVASGVTVASALLLWYRVHHNSWLSTIFGLVIGAVMLGVSVMLLMRAQTNEDRRVGDTMLLSSLAPLAVGAAAAPPGGVGSPHGLLGFAVLTITATLALRFTGRRLGTYTAIVTVSGITAVAALARMVAMTGAVTLLTSVVLISVIGYQCAPAIARRLSGIKLPVFPSATSRWVFEARPDLPTTVTRTGGGPPVLEGPASVRDVLLQAERARSFLTGLLTGLGVLMVVSLAGLSDPHTGQRWLPLLLAAFSAGFLMLRGRSYVDRWQAITLAGTSVLIVGAVVLRYALTLQSPLSVSISVAILVLLPAAGLTAAAVVPNTVYSPLFRKFVEWIEYLCLMPIFPLALWLMNVYAAIRYR</sequence>
<dbReference type="Pfam" id="PF08817">
    <property type="entry name" value="YukD"/>
    <property type="match status" value="1"/>
</dbReference>
<protein>
    <submittedName>
        <fullName evidence="8">ESX-5 secretion system protein EccD5</fullName>
    </submittedName>
</protein>
<dbReference type="GO" id="GO:0005886">
    <property type="term" value="C:plasma membrane"/>
    <property type="evidence" value="ECO:0007669"/>
    <property type="project" value="UniProtKB-SubCell"/>
</dbReference>
<proteinExistence type="inferred from homology"/>
<dbReference type="Proteomes" id="UP000217736">
    <property type="component" value="Chromosome"/>
</dbReference>
<evidence type="ECO:0000256" key="2">
    <source>
        <dbReference type="ARBA" id="ARBA00006162"/>
    </source>
</evidence>
<accession>A0A1Z4EII5</accession>
<comment type="subcellular location">
    <subcellularLocation>
        <location evidence="1">Cell membrane</location>
        <topology evidence="1">Multi-pass membrane protein</topology>
    </subcellularLocation>
</comment>
<dbReference type="Gene3D" id="3.10.20.90">
    <property type="entry name" value="Phosphatidylinositol 3-kinase Catalytic Subunit, Chain A, domain 1"/>
    <property type="match status" value="1"/>
</dbReference>
<evidence type="ECO:0000259" key="7">
    <source>
        <dbReference type="Pfam" id="PF19053"/>
    </source>
</evidence>